<feature type="domain" description="PIN" evidence="1">
    <location>
        <begin position="5"/>
        <end position="134"/>
    </location>
</feature>
<dbReference type="Proteomes" id="UP000186914">
    <property type="component" value="Unassembled WGS sequence"/>
</dbReference>
<protein>
    <submittedName>
        <fullName evidence="2">Predicted nucleic acid-binding protein, contains PIN domain</fullName>
    </submittedName>
</protein>
<dbReference type="EMBL" id="FTNO01000008">
    <property type="protein sequence ID" value="SIR98326.1"/>
    <property type="molecule type" value="Genomic_DNA"/>
</dbReference>
<evidence type="ECO:0000313" key="2">
    <source>
        <dbReference type="EMBL" id="SIR98326.1"/>
    </source>
</evidence>
<dbReference type="AlphaFoldDB" id="A0A1N7FDL9"/>
<dbReference type="InterPro" id="IPR002716">
    <property type="entry name" value="PIN_dom"/>
</dbReference>
<gene>
    <name evidence="2" type="ORF">SAMN05421858_4969</name>
</gene>
<reference evidence="3" key="1">
    <citation type="submission" date="2017-01" db="EMBL/GenBank/DDBJ databases">
        <authorList>
            <person name="Varghese N."/>
            <person name="Submissions S."/>
        </authorList>
    </citation>
    <scope>NUCLEOTIDE SEQUENCE [LARGE SCALE GENOMIC DNA]</scope>
    <source>
        <strain evidence="3">CGMCC 1.7737</strain>
    </source>
</reference>
<keyword evidence="3" id="KW-1185">Reference proteome</keyword>
<dbReference type="OrthoDB" id="220712at2157"/>
<evidence type="ECO:0000313" key="3">
    <source>
        <dbReference type="Proteomes" id="UP000186914"/>
    </source>
</evidence>
<evidence type="ECO:0000259" key="1">
    <source>
        <dbReference type="Pfam" id="PF01850"/>
    </source>
</evidence>
<sequence>MSYRYVLDTEPLLAYYYGEPGGETVRDLLTDVYMGEEAVAVSEITATELMYKIARFETGSPSGTPTEETLATGRQAVRDLVDGGVTLCAPSESWPLAAEVKGAGGIALGDAYAVALAVAEDATLLVGADDDFTDLVVDVSVERIRTDPA</sequence>
<dbReference type="SUPFAM" id="SSF88723">
    <property type="entry name" value="PIN domain-like"/>
    <property type="match status" value="1"/>
</dbReference>
<dbReference type="Pfam" id="PF01850">
    <property type="entry name" value="PIN"/>
    <property type="match status" value="1"/>
</dbReference>
<name>A0A1N7FDL9_9EURY</name>
<dbReference type="RefSeq" id="WP_076433511.1">
    <property type="nucleotide sequence ID" value="NZ_FTNO01000008.1"/>
</dbReference>
<proteinExistence type="predicted"/>
<accession>A0A1N7FDL9</accession>
<dbReference type="InterPro" id="IPR029060">
    <property type="entry name" value="PIN-like_dom_sf"/>
</dbReference>
<dbReference type="Gene3D" id="3.40.50.1010">
    <property type="entry name" value="5'-nuclease"/>
    <property type="match status" value="1"/>
</dbReference>
<organism evidence="2 3">
    <name type="scientific">Haladaptatus litoreus</name>
    <dbReference type="NCBI Taxonomy" id="553468"/>
    <lineage>
        <taxon>Archaea</taxon>
        <taxon>Methanobacteriati</taxon>
        <taxon>Methanobacteriota</taxon>
        <taxon>Stenosarchaea group</taxon>
        <taxon>Halobacteria</taxon>
        <taxon>Halobacteriales</taxon>
        <taxon>Haladaptataceae</taxon>
        <taxon>Haladaptatus</taxon>
    </lineage>
</organism>